<feature type="transmembrane region" description="Helical" evidence="2">
    <location>
        <begin position="76"/>
        <end position="99"/>
    </location>
</feature>
<keyword evidence="5" id="KW-1185">Reference proteome</keyword>
<dbReference type="InterPro" id="IPR036249">
    <property type="entry name" value="Thioredoxin-like_sf"/>
</dbReference>
<dbReference type="Proteomes" id="UP001589776">
    <property type="component" value="Unassembled WGS sequence"/>
</dbReference>
<dbReference type="PROSITE" id="PS51352">
    <property type="entry name" value="THIOREDOXIN_2"/>
    <property type="match status" value="1"/>
</dbReference>
<feature type="transmembrane region" description="Helical" evidence="2">
    <location>
        <begin position="139"/>
        <end position="157"/>
    </location>
</feature>
<proteinExistence type="predicted"/>
<dbReference type="CDD" id="cd02966">
    <property type="entry name" value="TlpA_like_family"/>
    <property type="match status" value="1"/>
</dbReference>
<gene>
    <name evidence="4" type="ORF">ACFFK0_07110</name>
</gene>
<evidence type="ECO:0000313" key="5">
    <source>
        <dbReference type="Proteomes" id="UP001589776"/>
    </source>
</evidence>
<dbReference type="Gene3D" id="3.40.30.10">
    <property type="entry name" value="Glutaredoxin"/>
    <property type="match status" value="1"/>
</dbReference>
<feature type="transmembrane region" description="Helical" evidence="2">
    <location>
        <begin position="169"/>
        <end position="190"/>
    </location>
</feature>
<dbReference type="InterPro" id="IPR013766">
    <property type="entry name" value="Thioredoxin_domain"/>
</dbReference>
<keyword evidence="4" id="KW-0575">Peroxidase</keyword>
<evidence type="ECO:0000313" key="4">
    <source>
        <dbReference type="EMBL" id="MFC0212228.1"/>
    </source>
</evidence>
<keyword evidence="2" id="KW-0812">Transmembrane</keyword>
<organism evidence="4 5">
    <name type="scientific">Paenibacillus chartarius</name>
    <dbReference type="NCBI Taxonomy" id="747481"/>
    <lineage>
        <taxon>Bacteria</taxon>
        <taxon>Bacillati</taxon>
        <taxon>Bacillota</taxon>
        <taxon>Bacilli</taxon>
        <taxon>Bacillales</taxon>
        <taxon>Paenibacillaceae</taxon>
        <taxon>Paenibacillus</taxon>
    </lineage>
</organism>
<dbReference type="PANTHER" id="PTHR42852:SF17">
    <property type="entry name" value="THIOREDOXIN-LIKE PROTEIN HI_1115"/>
    <property type="match status" value="1"/>
</dbReference>
<evidence type="ECO:0000256" key="1">
    <source>
        <dbReference type="ARBA" id="ARBA00023157"/>
    </source>
</evidence>
<dbReference type="PROSITE" id="PS00194">
    <property type="entry name" value="THIOREDOXIN_1"/>
    <property type="match status" value="1"/>
</dbReference>
<keyword evidence="2" id="KW-1133">Transmembrane helix</keyword>
<accession>A0ABV6DHV9</accession>
<dbReference type="EMBL" id="JBHLWN010000027">
    <property type="protein sequence ID" value="MFC0212228.1"/>
    <property type="molecule type" value="Genomic_DNA"/>
</dbReference>
<dbReference type="Pfam" id="PF00578">
    <property type="entry name" value="AhpC-TSA"/>
    <property type="match status" value="1"/>
</dbReference>
<dbReference type="InterPro" id="IPR000866">
    <property type="entry name" value="AhpC/TSA"/>
</dbReference>
<keyword evidence="4" id="KW-0560">Oxidoreductase</keyword>
<name>A0ABV6DHV9_9BACL</name>
<feature type="transmembrane region" description="Helical" evidence="2">
    <location>
        <begin position="111"/>
        <end position="133"/>
    </location>
</feature>
<dbReference type="SUPFAM" id="SSF52833">
    <property type="entry name" value="Thioredoxin-like"/>
    <property type="match status" value="1"/>
</dbReference>
<dbReference type="InterPro" id="IPR017937">
    <property type="entry name" value="Thioredoxin_CS"/>
</dbReference>
<protein>
    <submittedName>
        <fullName evidence="4">Peroxiredoxin family protein</fullName>
        <ecNumber evidence="4">1.11.1.24</ecNumber>
    </submittedName>
</protein>
<evidence type="ECO:0000259" key="3">
    <source>
        <dbReference type="PROSITE" id="PS51352"/>
    </source>
</evidence>
<evidence type="ECO:0000256" key="2">
    <source>
        <dbReference type="SAM" id="Phobius"/>
    </source>
</evidence>
<feature type="transmembrane region" description="Helical" evidence="2">
    <location>
        <begin position="45"/>
        <end position="64"/>
    </location>
</feature>
<dbReference type="GO" id="GO:0140824">
    <property type="term" value="F:thioredoxin-dependent peroxiredoxin activity"/>
    <property type="evidence" value="ECO:0007669"/>
    <property type="project" value="UniProtKB-EC"/>
</dbReference>
<comment type="caution">
    <text evidence="4">The sequence shown here is derived from an EMBL/GenBank/DDBJ whole genome shotgun (WGS) entry which is preliminary data.</text>
</comment>
<reference evidence="4 5" key="1">
    <citation type="submission" date="2024-09" db="EMBL/GenBank/DDBJ databases">
        <authorList>
            <person name="Sun Q."/>
            <person name="Mori K."/>
        </authorList>
    </citation>
    <scope>NUCLEOTIDE SEQUENCE [LARGE SCALE GENOMIC DNA]</scope>
    <source>
        <strain evidence="4 5">CCM 7759</strain>
    </source>
</reference>
<dbReference type="RefSeq" id="WP_377469347.1">
    <property type="nucleotide sequence ID" value="NZ_JBHLWN010000027.1"/>
</dbReference>
<keyword evidence="2" id="KW-0472">Membrane</keyword>
<dbReference type="InterPro" id="IPR050553">
    <property type="entry name" value="Thioredoxin_ResA/DsbE_sf"/>
</dbReference>
<dbReference type="PANTHER" id="PTHR42852">
    <property type="entry name" value="THIOL:DISULFIDE INTERCHANGE PROTEIN DSBE"/>
    <property type="match status" value="1"/>
</dbReference>
<feature type="transmembrane region" description="Helical" evidence="2">
    <location>
        <begin position="15"/>
        <end position="33"/>
    </location>
</feature>
<sequence length="341" mass="36991">MNAVQLGPFVLPFTLLLWAGTALGGFGVQWIRTRGHDDAANIRQLLWNALLVWFAGWKLSQLIFDASVFRGSWAALLYFHGGIRGALLAAAGAALYVWLAGKKHAVAIERLADSLLIALLGGYTSYILLLAIWGEGNRMTLTLLVVLGAVMLALWLYRGRTPVNGKAGIQLVLTFVIGHMLVSAAAGQLWERSMSGAAGADVGLRVGQRAPDFTLTDTAGNPVQLSKLQGQTVVLNFWATWCPPCRVEMPALQQFHDSRKESGVIVIGVNATNTEAGAGEVGRWLEQNGYTFPVVYDPNGDVVRLYRVYAYPSTYIIGPDGVVREKHQGPMNEVMLGDAVR</sequence>
<feature type="domain" description="Thioredoxin" evidence="3">
    <location>
        <begin position="204"/>
        <end position="341"/>
    </location>
</feature>
<keyword evidence="1" id="KW-1015">Disulfide bond</keyword>
<dbReference type="EC" id="1.11.1.24" evidence="4"/>